<dbReference type="EMBL" id="GL883077">
    <property type="protein sequence ID" value="EGF93744.1"/>
    <property type="molecule type" value="Genomic_DNA"/>
</dbReference>
<dbReference type="InterPro" id="IPR011855">
    <property type="entry name" value="Phgtail_TP901_1"/>
</dbReference>
<evidence type="ECO:0000313" key="1">
    <source>
        <dbReference type="EMBL" id="EGF93744.1"/>
    </source>
</evidence>
<dbReference type="HOGENOM" id="CLU_151316_0_0_5"/>
<dbReference type="Pfam" id="PF06199">
    <property type="entry name" value="Phage_tail_2"/>
    <property type="match status" value="1"/>
</dbReference>
<dbReference type="Proteomes" id="UP000006512">
    <property type="component" value="Unassembled WGS sequence"/>
</dbReference>
<reference evidence="2" key="1">
    <citation type="submission" date="2011-03" db="EMBL/GenBank/DDBJ databases">
        <title>Draft genome sequence of Brevundimonas diminuta.</title>
        <authorList>
            <person name="Brown P.J.B."/>
            <person name="Buechlein A."/>
            <person name="Hemmerich C."/>
            <person name="Brun Y.V."/>
        </authorList>
    </citation>
    <scope>NUCLEOTIDE SEQUENCE [LARGE SCALE GENOMIC DNA]</scope>
    <source>
        <strain evidence="2">C19</strain>
    </source>
</reference>
<sequence>MTTASAGRLMTITVNTSGTTWDTLPALRSKTFTINGSPVDITNSDSAGWTELLGGEGVRNATFQAGGVIDHDTTEKALMGQLFDYRLGNTLKSYKIFVNGLGTFAGTFFLTEVSEAGNHDGEVTYSIGGTSSGAISYTAVS</sequence>
<protein>
    <submittedName>
        <fullName evidence="1">Phage major tail protein, TP901-1 family</fullName>
    </submittedName>
</protein>
<organism evidence="1 2">
    <name type="scientific">Asticcacaulis biprosthecium C19</name>
    <dbReference type="NCBI Taxonomy" id="715226"/>
    <lineage>
        <taxon>Bacteria</taxon>
        <taxon>Pseudomonadati</taxon>
        <taxon>Pseudomonadota</taxon>
        <taxon>Alphaproteobacteria</taxon>
        <taxon>Caulobacterales</taxon>
        <taxon>Caulobacteraceae</taxon>
        <taxon>Asticcacaulis</taxon>
    </lineage>
</organism>
<proteinExistence type="predicted"/>
<dbReference type="STRING" id="715226.ABI_21860"/>
<dbReference type="NCBIfam" id="TIGR02126">
    <property type="entry name" value="phgtail_TP901_1"/>
    <property type="match status" value="1"/>
</dbReference>
<name>F4QGZ1_9CAUL</name>
<keyword evidence="2" id="KW-1185">Reference proteome</keyword>
<gene>
    <name evidence="1" type="ORF">ABI_21860</name>
</gene>
<dbReference type="eggNOG" id="COG5437">
    <property type="taxonomic scope" value="Bacteria"/>
</dbReference>
<accession>F4QGZ1</accession>
<evidence type="ECO:0000313" key="2">
    <source>
        <dbReference type="Proteomes" id="UP000006512"/>
    </source>
</evidence>
<dbReference type="PRINTS" id="PR01996">
    <property type="entry name" value="MTP1FAMILY"/>
</dbReference>
<dbReference type="RefSeq" id="WP_006272950.1">
    <property type="nucleotide sequence ID" value="NZ_GL883077.1"/>
</dbReference>
<dbReference type="InterPro" id="IPR022344">
    <property type="entry name" value="GTA_major-tail"/>
</dbReference>
<dbReference type="AlphaFoldDB" id="F4QGZ1"/>